<protein>
    <submittedName>
        <fullName evidence="2">MarR family transcriptional regulator</fullName>
    </submittedName>
</protein>
<sequence>MSDMDAQSPLDELELAAGLGRLYSLMRSLSLPRDLSMTTVSTLATLERRGPCRVTELAALEGVTQPAMTQLVSRLEREGMAERRALPGDRRVVAVHLTDAGRADLARRRAGQAKRLAELLAGLPASDREAIAAALPALDRLAGAASGVPDTPASGECE</sequence>
<dbReference type="InterPro" id="IPR052526">
    <property type="entry name" value="HTH-type_Bedaq_tolerance"/>
</dbReference>
<dbReference type="SUPFAM" id="SSF46785">
    <property type="entry name" value="Winged helix' DNA-binding domain"/>
    <property type="match status" value="1"/>
</dbReference>
<gene>
    <name evidence="2" type="ORF">GCM10009727_42370</name>
</gene>
<accession>A0ABN2ZK21</accession>
<keyword evidence="3" id="KW-1185">Reference proteome</keyword>
<dbReference type="EMBL" id="BAAAMR010000036">
    <property type="protein sequence ID" value="GAA2143409.1"/>
    <property type="molecule type" value="Genomic_DNA"/>
</dbReference>
<dbReference type="Proteomes" id="UP001501020">
    <property type="component" value="Unassembled WGS sequence"/>
</dbReference>
<dbReference type="PROSITE" id="PS50995">
    <property type="entry name" value="HTH_MARR_2"/>
    <property type="match status" value="1"/>
</dbReference>
<name>A0ABN2ZK21_9ACTN</name>
<dbReference type="Gene3D" id="1.10.10.10">
    <property type="entry name" value="Winged helix-like DNA-binding domain superfamily/Winged helix DNA-binding domain"/>
    <property type="match status" value="1"/>
</dbReference>
<dbReference type="InterPro" id="IPR036388">
    <property type="entry name" value="WH-like_DNA-bd_sf"/>
</dbReference>
<dbReference type="PRINTS" id="PR00598">
    <property type="entry name" value="HTHMARR"/>
</dbReference>
<organism evidence="2 3">
    <name type="scientific">Actinomadura napierensis</name>
    <dbReference type="NCBI Taxonomy" id="267854"/>
    <lineage>
        <taxon>Bacteria</taxon>
        <taxon>Bacillati</taxon>
        <taxon>Actinomycetota</taxon>
        <taxon>Actinomycetes</taxon>
        <taxon>Streptosporangiales</taxon>
        <taxon>Thermomonosporaceae</taxon>
        <taxon>Actinomadura</taxon>
    </lineage>
</organism>
<dbReference type="Pfam" id="PF01047">
    <property type="entry name" value="MarR"/>
    <property type="match status" value="1"/>
</dbReference>
<evidence type="ECO:0000313" key="2">
    <source>
        <dbReference type="EMBL" id="GAA2143409.1"/>
    </source>
</evidence>
<feature type="domain" description="HTH marR-type" evidence="1">
    <location>
        <begin position="12"/>
        <end position="140"/>
    </location>
</feature>
<reference evidence="2 3" key="1">
    <citation type="journal article" date="2019" name="Int. J. Syst. Evol. Microbiol.">
        <title>The Global Catalogue of Microorganisms (GCM) 10K type strain sequencing project: providing services to taxonomists for standard genome sequencing and annotation.</title>
        <authorList>
            <consortium name="The Broad Institute Genomics Platform"/>
            <consortium name="The Broad Institute Genome Sequencing Center for Infectious Disease"/>
            <person name="Wu L."/>
            <person name="Ma J."/>
        </authorList>
    </citation>
    <scope>NUCLEOTIDE SEQUENCE [LARGE SCALE GENOMIC DNA]</scope>
    <source>
        <strain evidence="2 3">JCM 13850</strain>
    </source>
</reference>
<dbReference type="PANTHER" id="PTHR39515">
    <property type="entry name" value="CONSERVED PROTEIN"/>
    <property type="match status" value="1"/>
</dbReference>
<dbReference type="PANTHER" id="PTHR39515:SF2">
    <property type="entry name" value="HTH-TYPE TRANSCRIPTIONAL REGULATOR RV0880"/>
    <property type="match status" value="1"/>
</dbReference>
<comment type="caution">
    <text evidence="2">The sequence shown here is derived from an EMBL/GenBank/DDBJ whole genome shotgun (WGS) entry which is preliminary data.</text>
</comment>
<evidence type="ECO:0000259" key="1">
    <source>
        <dbReference type="PROSITE" id="PS50995"/>
    </source>
</evidence>
<proteinExistence type="predicted"/>
<dbReference type="InterPro" id="IPR036390">
    <property type="entry name" value="WH_DNA-bd_sf"/>
</dbReference>
<dbReference type="InterPro" id="IPR000835">
    <property type="entry name" value="HTH_MarR-typ"/>
</dbReference>
<dbReference type="SMART" id="SM00347">
    <property type="entry name" value="HTH_MARR"/>
    <property type="match status" value="1"/>
</dbReference>
<evidence type="ECO:0000313" key="3">
    <source>
        <dbReference type="Proteomes" id="UP001501020"/>
    </source>
</evidence>